<comment type="caution">
    <text evidence="1">The sequence shown here is derived from an EMBL/GenBank/DDBJ whole genome shotgun (WGS) entry which is preliminary data.</text>
</comment>
<evidence type="ECO:0008006" key="3">
    <source>
        <dbReference type="Google" id="ProtNLM"/>
    </source>
</evidence>
<organism evidence="1 2">
    <name type="scientific">Rubroshorea leprosula</name>
    <dbReference type="NCBI Taxonomy" id="152421"/>
    <lineage>
        <taxon>Eukaryota</taxon>
        <taxon>Viridiplantae</taxon>
        <taxon>Streptophyta</taxon>
        <taxon>Embryophyta</taxon>
        <taxon>Tracheophyta</taxon>
        <taxon>Spermatophyta</taxon>
        <taxon>Magnoliopsida</taxon>
        <taxon>eudicotyledons</taxon>
        <taxon>Gunneridae</taxon>
        <taxon>Pentapetalae</taxon>
        <taxon>rosids</taxon>
        <taxon>malvids</taxon>
        <taxon>Malvales</taxon>
        <taxon>Dipterocarpaceae</taxon>
        <taxon>Rubroshorea</taxon>
    </lineage>
</organism>
<dbReference type="EMBL" id="BPVZ01000037">
    <property type="protein sequence ID" value="GKV12751.1"/>
    <property type="molecule type" value="Genomic_DNA"/>
</dbReference>
<keyword evidence="2" id="KW-1185">Reference proteome</keyword>
<sequence>MDIEQKQAELIDHFVKRASASKGSALGSVIAEATSHPSLFAFFEILAVSTVAEVRIDYISQFSFVDFTVLLFLECSCGGVLLSVCADF</sequence>
<proteinExistence type="predicted"/>
<reference evidence="1 2" key="1">
    <citation type="journal article" date="2021" name="Commun. Biol.">
        <title>The genome of Shorea leprosula (Dipterocarpaceae) highlights the ecological relevance of drought in aseasonal tropical rainforests.</title>
        <authorList>
            <person name="Ng K.K.S."/>
            <person name="Kobayashi M.J."/>
            <person name="Fawcett J.A."/>
            <person name="Hatakeyama M."/>
            <person name="Paape T."/>
            <person name="Ng C.H."/>
            <person name="Ang C.C."/>
            <person name="Tnah L.H."/>
            <person name="Lee C.T."/>
            <person name="Nishiyama T."/>
            <person name="Sese J."/>
            <person name="O'Brien M.J."/>
            <person name="Copetti D."/>
            <person name="Mohd Noor M.I."/>
            <person name="Ong R.C."/>
            <person name="Putra M."/>
            <person name="Sireger I.Z."/>
            <person name="Indrioko S."/>
            <person name="Kosugi Y."/>
            <person name="Izuno A."/>
            <person name="Isagi Y."/>
            <person name="Lee S.L."/>
            <person name="Shimizu K.K."/>
        </authorList>
    </citation>
    <scope>NUCLEOTIDE SEQUENCE [LARGE SCALE GENOMIC DNA]</scope>
    <source>
        <strain evidence="1">214</strain>
    </source>
</reference>
<dbReference type="Pfam" id="PF22061">
    <property type="entry name" value="CSN7_HB_subdom"/>
    <property type="match status" value="1"/>
</dbReference>
<protein>
    <recommendedName>
        <fullName evidence="3">COP9 signalosome complex subunit 7</fullName>
    </recommendedName>
</protein>
<accession>A0AAV5JJZ3</accession>
<name>A0AAV5JJZ3_9ROSI</name>
<dbReference type="AlphaFoldDB" id="A0AAV5JJZ3"/>
<evidence type="ECO:0000313" key="1">
    <source>
        <dbReference type="EMBL" id="GKV12751.1"/>
    </source>
</evidence>
<gene>
    <name evidence="1" type="ORF">SLEP1_g23865</name>
</gene>
<evidence type="ECO:0000313" key="2">
    <source>
        <dbReference type="Proteomes" id="UP001054252"/>
    </source>
</evidence>
<dbReference type="Proteomes" id="UP001054252">
    <property type="component" value="Unassembled WGS sequence"/>
</dbReference>